<sequence length="645" mass="66176">MAGTRSHQIFSETTKGWGCLSFANALASDRCHKGRCFDMDLAFVRSGLVGLLALGIGACGGSGSGSGSDPGPAPEAEFNVSLTPTPDKLFRFNWSDVSGETEYRLLENPDGASGFAEVAIIPADTTSYDLDVFLPERINASYILQACDADGCTDSDEVFVTGNLATAVGQVRASNAGSDDRFGFSAALSGDGNTLAVGAYLEDSSATGTCAPGDGGCATAQADDSATDAGAVYVFTRSGSDWTQQAYVKAFNAEAGDYFGHSLSLSDDGNTLAVGSYLEDSNASGTCVTGETGCDSAQENNAMVGSGAAYVFTRSGSNWSQAAYLKASNGEVNDQFAYSLVLSGDGNTLAASAVLEDSNGTSQINDDTSNAGATYVFARSGSDWFQQAYLKARNAGETDRFGHSLAISDNGNTLAVGAYLEDSDVTGACPPLFGCDTTSDNNLAADSGAVNVFTRSGSSWALQAYIKASNTQSDDNFGRTVALSDDGDTLAVGAYGEASGATGVDGSQVDNSVLGSGAVYLFSRSGVLWNQQAYVKPSNTGQNDRFSDGLALSGDGTLLAAGAAGEDSSATGIDDAQNNDSAPGSGAVYLFVNRSGVWSQKAYINASDTQESARFGTSVQLADDNNTLAVGAPKAFTDESAVYLY</sequence>
<keyword evidence="1" id="KW-0732">Signal</keyword>
<evidence type="ECO:0000313" key="5">
    <source>
        <dbReference type="Proteomes" id="UP000298325"/>
    </source>
</evidence>
<dbReference type="InterPro" id="IPR011043">
    <property type="entry name" value="Gal_Oxase/kelch_b-propeller"/>
</dbReference>
<name>A0A4Z1BVQ8_9GAMM</name>
<dbReference type="InterPro" id="IPR013519">
    <property type="entry name" value="Int_alpha_beta-p"/>
</dbReference>
<dbReference type="AlphaFoldDB" id="A0A4Z1BVQ8"/>
<dbReference type="SUPFAM" id="SSF50965">
    <property type="entry name" value="Galactose oxidase, central domain"/>
    <property type="match status" value="2"/>
</dbReference>
<keyword evidence="5" id="KW-1185">Reference proteome</keyword>
<comment type="caution">
    <text evidence="4">The sequence shown here is derived from an EMBL/GenBank/DDBJ whole genome shotgun (WGS) entry which is preliminary data.</text>
</comment>
<dbReference type="SMART" id="SM00191">
    <property type="entry name" value="Int_alpha"/>
    <property type="match status" value="4"/>
</dbReference>
<organism evidence="4 5">
    <name type="scientific">Marinobacter confluentis</name>
    <dbReference type="NCBI Taxonomy" id="1697557"/>
    <lineage>
        <taxon>Bacteria</taxon>
        <taxon>Pseudomonadati</taxon>
        <taxon>Pseudomonadota</taxon>
        <taxon>Gammaproteobacteria</taxon>
        <taxon>Pseudomonadales</taxon>
        <taxon>Marinobacteraceae</taxon>
        <taxon>Marinobacter</taxon>
    </lineage>
</organism>
<evidence type="ECO:0000256" key="2">
    <source>
        <dbReference type="ARBA" id="ARBA00022737"/>
    </source>
</evidence>
<dbReference type="GO" id="GO:0007229">
    <property type="term" value="P:integrin-mediated signaling pathway"/>
    <property type="evidence" value="ECO:0007669"/>
    <property type="project" value="UniProtKB-KW"/>
</dbReference>
<dbReference type="PANTHER" id="PTHR36220:SF1">
    <property type="entry name" value="GAMMA TUBULIN COMPLEX COMPONENT C-TERMINAL DOMAIN-CONTAINING PROTEIN"/>
    <property type="match status" value="1"/>
</dbReference>
<evidence type="ECO:0000256" key="3">
    <source>
        <dbReference type="ARBA" id="ARBA00023180"/>
    </source>
</evidence>
<dbReference type="Proteomes" id="UP000298325">
    <property type="component" value="Unassembled WGS sequence"/>
</dbReference>
<accession>A0A4Z1BVQ8</accession>
<gene>
    <name evidence="4" type="ORF">E5Q11_02840</name>
</gene>
<keyword evidence="4" id="KW-0401">Integrin</keyword>
<keyword evidence="3" id="KW-0325">Glycoprotein</keyword>
<dbReference type="Gene3D" id="2.130.10.130">
    <property type="entry name" value="Integrin alpha, N-terminal"/>
    <property type="match status" value="4"/>
</dbReference>
<proteinExistence type="predicted"/>
<dbReference type="PROSITE" id="PS51470">
    <property type="entry name" value="FG_GAP"/>
    <property type="match status" value="1"/>
</dbReference>
<evidence type="ECO:0000256" key="1">
    <source>
        <dbReference type="ARBA" id="ARBA00022729"/>
    </source>
</evidence>
<dbReference type="OrthoDB" id="9782766at2"/>
<dbReference type="InterPro" id="IPR013517">
    <property type="entry name" value="FG-GAP"/>
</dbReference>
<dbReference type="Pfam" id="PF14312">
    <property type="entry name" value="FG-GAP_2"/>
    <property type="match status" value="6"/>
</dbReference>
<keyword evidence="2" id="KW-0677">Repeat</keyword>
<reference evidence="4 5" key="1">
    <citation type="submission" date="2019-04" db="EMBL/GenBank/DDBJ databases">
        <authorList>
            <person name="Park S."/>
            <person name="Yoon J.-H."/>
        </authorList>
    </citation>
    <scope>NUCLEOTIDE SEQUENCE [LARGE SCALE GENOMIC DNA]</scope>
    <source>
        <strain evidence="4 5">HJM-18</strain>
    </source>
</reference>
<protein>
    <submittedName>
        <fullName evidence="4">Integrin</fullName>
    </submittedName>
</protein>
<dbReference type="InterPro" id="IPR028994">
    <property type="entry name" value="Integrin_alpha_N"/>
</dbReference>
<dbReference type="PANTHER" id="PTHR36220">
    <property type="entry name" value="UNNAMED PRODUCT"/>
    <property type="match status" value="1"/>
</dbReference>
<dbReference type="EMBL" id="SRPF01000001">
    <property type="protein sequence ID" value="TGN41489.1"/>
    <property type="molecule type" value="Genomic_DNA"/>
</dbReference>
<evidence type="ECO:0000313" key="4">
    <source>
        <dbReference type="EMBL" id="TGN41489.1"/>
    </source>
</evidence>